<reference evidence="2 3" key="1">
    <citation type="journal article" date="2024" name="Science">
        <title>Giant polyketide synthase enzymes in the biosynthesis of giant marine polyether toxins.</title>
        <authorList>
            <person name="Fallon T.R."/>
            <person name="Shende V.V."/>
            <person name="Wierzbicki I.H."/>
            <person name="Pendleton A.L."/>
            <person name="Watervoot N.F."/>
            <person name="Auber R.P."/>
            <person name="Gonzalez D.J."/>
            <person name="Wisecaver J.H."/>
            <person name="Moore B.S."/>
        </authorList>
    </citation>
    <scope>NUCLEOTIDE SEQUENCE [LARGE SCALE GENOMIC DNA]</scope>
    <source>
        <strain evidence="2 3">12B1</strain>
    </source>
</reference>
<dbReference type="AlphaFoldDB" id="A0AB34JBC0"/>
<keyword evidence="3" id="KW-1185">Reference proteome</keyword>
<name>A0AB34JBC0_PRYPA</name>
<dbReference type="PANTHER" id="PTHR37524">
    <property type="entry name" value="RIBOSOMAL RNA LARGE SUBUNIT METHYLTRANSFERASE M"/>
    <property type="match status" value="1"/>
</dbReference>
<organism evidence="2 3">
    <name type="scientific">Prymnesium parvum</name>
    <name type="common">Toxic golden alga</name>
    <dbReference type="NCBI Taxonomy" id="97485"/>
    <lineage>
        <taxon>Eukaryota</taxon>
        <taxon>Haptista</taxon>
        <taxon>Haptophyta</taxon>
        <taxon>Prymnesiophyceae</taxon>
        <taxon>Prymnesiales</taxon>
        <taxon>Prymnesiaceae</taxon>
        <taxon>Prymnesium</taxon>
    </lineage>
</organism>
<dbReference type="CDD" id="cd02440">
    <property type="entry name" value="AdoMet_MTases"/>
    <property type="match status" value="1"/>
</dbReference>
<dbReference type="Gene3D" id="3.40.50.150">
    <property type="entry name" value="Vaccinia Virus protein VP39"/>
    <property type="match status" value="1"/>
</dbReference>
<dbReference type="SUPFAM" id="SSF53335">
    <property type="entry name" value="S-adenosyl-L-methionine-dependent methyltransferases"/>
    <property type="match status" value="1"/>
</dbReference>
<feature type="domain" description="Ribosomal RNA methyltransferase FtsJ" evidence="1">
    <location>
        <begin position="243"/>
        <end position="315"/>
    </location>
</feature>
<comment type="caution">
    <text evidence="2">The sequence shown here is derived from an EMBL/GenBank/DDBJ whole genome shotgun (WGS) entry which is preliminary data.</text>
</comment>
<sequence length="416" mass="45980">MAGLVSRRASARALRQLTHALLLLQSMTYCFSLHSAFFTCRHGYERQLIDELCHAGISPSEISSPVAALVRVGDDALTRVHGRLIDPAYALQALPHATEVHGASVKALVEASHAQLTAEQRFTRWMEGAPRGALRVHAIVPDMLKGGRTPRLQRRCEAIAAGVEAQLRKRYPCVRQRREGDAAVTEECGGQLLLLQLLLLSPETLVVSLGRCDDVGLGTWPNWHVRAGLAQVDVTDEPMPSSAYRKLGEALACMQHWPSPADTVVDLGACPGGWTKALRRLGCAVIAVDRSPLDELLMGDNGVTFIKGDAFRYTPPWAEGEMDLGTKEGEAYPWMVSDVIAFPERAVELVQRWASVRWAHTMVITMKFQGDQVDWDAIREAQTEAHRVGYSFRAKHFFANKNEVTLMLQLNTASLR</sequence>
<evidence type="ECO:0000313" key="3">
    <source>
        <dbReference type="Proteomes" id="UP001515480"/>
    </source>
</evidence>
<dbReference type="Proteomes" id="UP001515480">
    <property type="component" value="Unassembled WGS sequence"/>
</dbReference>
<dbReference type="GO" id="GO:0008168">
    <property type="term" value="F:methyltransferase activity"/>
    <property type="evidence" value="ECO:0007669"/>
    <property type="project" value="InterPro"/>
</dbReference>
<dbReference type="EMBL" id="JBGBPQ010000010">
    <property type="protein sequence ID" value="KAL1518960.1"/>
    <property type="molecule type" value="Genomic_DNA"/>
</dbReference>
<dbReference type="InterPro" id="IPR029063">
    <property type="entry name" value="SAM-dependent_MTases_sf"/>
</dbReference>
<protein>
    <recommendedName>
        <fullName evidence="1">Ribosomal RNA methyltransferase FtsJ domain-containing protein</fullName>
    </recommendedName>
</protein>
<evidence type="ECO:0000313" key="2">
    <source>
        <dbReference type="EMBL" id="KAL1518960.1"/>
    </source>
</evidence>
<dbReference type="Pfam" id="PF01728">
    <property type="entry name" value="FtsJ"/>
    <property type="match status" value="1"/>
</dbReference>
<evidence type="ECO:0000259" key="1">
    <source>
        <dbReference type="Pfam" id="PF01728"/>
    </source>
</evidence>
<dbReference type="PANTHER" id="PTHR37524:SF2">
    <property type="entry name" value="RIBOSOMAL RNA METHYLTRANSFERASE FTSJ DOMAIN-CONTAINING PROTEIN"/>
    <property type="match status" value="1"/>
</dbReference>
<dbReference type="InterPro" id="IPR002877">
    <property type="entry name" value="RNA_MeTrfase_FtsJ_dom"/>
</dbReference>
<gene>
    <name evidence="2" type="ORF">AB1Y20_003230</name>
</gene>
<accession>A0AB34JBC0</accession>
<dbReference type="GO" id="GO:0032259">
    <property type="term" value="P:methylation"/>
    <property type="evidence" value="ECO:0007669"/>
    <property type="project" value="InterPro"/>
</dbReference>
<proteinExistence type="predicted"/>